<feature type="transmembrane region" description="Helical" evidence="7">
    <location>
        <begin position="45"/>
        <end position="65"/>
    </location>
</feature>
<comment type="subcellular location">
    <subcellularLocation>
        <location evidence="1">Cell membrane</location>
        <topology evidence="1">Multi-pass membrane protein</topology>
    </subcellularLocation>
</comment>
<accession>A0AA46AER8</accession>
<comment type="caution">
    <text evidence="9">The sequence shown here is derived from an EMBL/GenBank/DDBJ whole genome shotgun (WGS) entry which is preliminary data.</text>
</comment>
<gene>
    <name evidence="9" type="ORF">SAMN06265361_102556</name>
</gene>
<feature type="transmembrane region" description="Helical" evidence="7">
    <location>
        <begin position="77"/>
        <end position="96"/>
    </location>
</feature>
<dbReference type="PANTHER" id="PTHR43414">
    <property type="entry name" value="MULTIDRUG RESISTANCE PROTEIN MDTG"/>
    <property type="match status" value="1"/>
</dbReference>
<dbReference type="GO" id="GO:0022857">
    <property type="term" value="F:transmembrane transporter activity"/>
    <property type="evidence" value="ECO:0007669"/>
    <property type="project" value="InterPro"/>
</dbReference>
<feature type="transmembrane region" description="Helical" evidence="7">
    <location>
        <begin position="131"/>
        <end position="153"/>
    </location>
</feature>
<feature type="transmembrane region" description="Helical" evidence="7">
    <location>
        <begin position="205"/>
        <end position="226"/>
    </location>
</feature>
<dbReference type="InterPro" id="IPR011701">
    <property type="entry name" value="MFS"/>
</dbReference>
<name>A0AA46AER8_9BACL</name>
<keyword evidence="2" id="KW-0813">Transport</keyword>
<dbReference type="InterPro" id="IPR020846">
    <property type="entry name" value="MFS_dom"/>
</dbReference>
<evidence type="ECO:0000259" key="8">
    <source>
        <dbReference type="PROSITE" id="PS50850"/>
    </source>
</evidence>
<evidence type="ECO:0000256" key="6">
    <source>
        <dbReference type="ARBA" id="ARBA00023136"/>
    </source>
</evidence>
<dbReference type="InterPro" id="IPR036259">
    <property type="entry name" value="MFS_trans_sf"/>
</dbReference>
<dbReference type="RefSeq" id="WP_102993119.1">
    <property type="nucleotide sequence ID" value="NZ_FXTU01000002.1"/>
</dbReference>
<evidence type="ECO:0000313" key="9">
    <source>
        <dbReference type="EMBL" id="SMP14219.1"/>
    </source>
</evidence>
<feature type="transmembrane region" description="Helical" evidence="7">
    <location>
        <begin position="246"/>
        <end position="269"/>
    </location>
</feature>
<dbReference type="EMBL" id="FXTU01000002">
    <property type="protein sequence ID" value="SMP14219.1"/>
    <property type="molecule type" value="Genomic_DNA"/>
</dbReference>
<evidence type="ECO:0000256" key="7">
    <source>
        <dbReference type="SAM" id="Phobius"/>
    </source>
</evidence>
<reference evidence="9" key="1">
    <citation type="submission" date="2017-05" db="EMBL/GenBank/DDBJ databases">
        <authorList>
            <person name="Varghese N."/>
            <person name="Submissions S."/>
        </authorList>
    </citation>
    <scope>NUCLEOTIDE SEQUENCE</scope>
    <source>
        <strain evidence="9">DSM 45262</strain>
    </source>
</reference>
<keyword evidence="10" id="KW-1185">Reference proteome</keyword>
<evidence type="ECO:0000256" key="2">
    <source>
        <dbReference type="ARBA" id="ARBA00022448"/>
    </source>
</evidence>
<proteinExistence type="predicted"/>
<feature type="transmembrane region" description="Helical" evidence="7">
    <location>
        <begin position="304"/>
        <end position="327"/>
    </location>
</feature>
<dbReference type="PROSITE" id="PS50850">
    <property type="entry name" value="MFS"/>
    <property type="match status" value="1"/>
</dbReference>
<dbReference type="Proteomes" id="UP001157946">
    <property type="component" value="Unassembled WGS sequence"/>
</dbReference>
<keyword evidence="5 7" id="KW-1133">Transmembrane helix</keyword>
<dbReference type="InterPro" id="IPR001958">
    <property type="entry name" value="Tet-R_TetA/multi-R_MdtG-like"/>
</dbReference>
<evidence type="ECO:0000313" key="10">
    <source>
        <dbReference type="Proteomes" id="UP001157946"/>
    </source>
</evidence>
<feature type="transmembrane region" description="Helical" evidence="7">
    <location>
        <begin position="281"/>
        <end position="298"/>
    </location>
</feature>
<dbReference type="PANTHER" id="PTHR43414:SF3">
    <property type="entry name" value="LMO2377 PROTEIN"/>
    <property type="match status" value="1"/>
</dbReference>
<feature type="transmembrane region" description="Helical" evidence="7">
    <location>
        <begin position="7"/>
        <end position="33"/>
    </location>
</feature>
<keyword evidence="3" id="KW-1003">Cell membrane</keyword>
<protein>
    <submittedName>
        <fullName evidence="9">MFS transporter, DHA1 family, multidrug resistance protein</fullName>
    </submittedName>
</protein>
<feature type="transmembrane region" description="Helical" evidence="7">
    <location>
        <begin position="364"/>
        <end position="385"/>
    </location>
</feature>
<keyword evidence="6 7" id="KW-0472">Membrane</keyword>
<organism evidence="9 10">
    <name type="scientific">Laceyella tengchongensis</name>
    <dbReference type="NCBI Taxonomy" id="574699"/>
    <lineage>
        <taxon>Bacteria</taxon>
        <taxon>Bacillati</taxon>
        <taxon>Bacillota</taxon>
        <taxon>Bacilli</taxon>
        <taxon>Bacillales</taxon>
        <taxon>Thermoactinomycetaceae</taxon>
        <taxon>Laceyella</taxon>
    </lineage>
</organism>
<feature type="domain" description="Major facilitator superfamily (MFS) profile" evidence="8">
    <location>
        <begin position="7"/>
        <end position="393"/>
    </location>
</feature>
<feature type="transmembrane region" description="Helical" evidence="7">
    <location>
        <begin position="102"/>
        <end position="124"/>
    </location>
</feature>
<dbReference type="PRINTS" id="PR01035">
    <property type="entry name" value="TCRTETA"/>
</dbReference>
<feature type="transmembrane region" description="Helical" evidence="7">
    <location>
        <begin position="339"/>
        <end position="358"/>
    </location>
</feature>
<feature type="transmembrane region" description="Helical" evidence="7">
    <location>
        <begin position="165"/>
        <end position="184"/>
    </location>
</feature>
<sequence>MEQWKRNLYILMFSQFLVLGAMSMVIPFLPLYLKEMGTKPSDINFWAGIIFGANFLSAFIVAPIWGRLADRHGRKIMILRSGFGMAIVIFLTGLATSPWQLLILRLLNGTISGFIPASISLVATNTPKERAGYALGMLSSGAVAGSIMGPFVGGMLAEVIGYSEIFFWTSACLLTASFIVLFAVKEEFVPVKQEKRVSFWSEGSMILHQRPLVIMFTVAILLQFATLGPGPQMSLFVTELGVPGGYVAFFAGLVISITSFSNMIFAPILGKLGDRYGSEKVLFGCLIAAALFFIPHVFVHSVWQLLICRFLLGLCLGGLMPSVSTLIRKFAPAGKESTVFGYLTSANCIGNMLGPATYGVLSGLIGIRGIFLITSVILLVAALWLKAGLKGAGKESMATMKSSA</sequence>
<dbReference type="SUPFAM" id="SSF103473">
    <property type="entry name" value="MFS general substrate transporter"/>
    <property type="match status" value="1"/>
</dbReference>
<evidence type="ECO:0000256" key="3">
    <source>
        <dbReference type="ARBA" id="ARBA00022475"/>
    </source>
</evidence>
<dbReference type="Pfam" id="PF07690">
    <property type="entry name" value="MFS_1"/>
    <property type="match status" value="1"/>
</dbReference>
<dbReference type="AlphaFoldDB" id="A0AA46AER8"/>
<dbReference type="Gene3D" id="1.20.1250.20">
    <property type="entry name" value="MFS general substrate transporter like domains"/>
    <property type="match status" value="2"/>
</dbReference>
<dbReference type="GO" id="GO:0005886">
    <property type="term" value="C:plasma membrane"/>
    <property type="evidence" value="ECO:0007669"/>
    <property type="project" value="UniProtKB-SubCell"/>
</dbReference>
<keyword evidence="4 7" id="KW-0812">Transmembrane</keyword>
<evidence type="ECO:0000256" key="5">
    <source>
        <dbReference type="ARBA" id="ARBA00022989"/>
    </source>
</evidence>
<evidence type="ECO:0000256" key="1">
    <source>
        <dbReference type="ARBA" id="ARBA00004651"/>
    </source>
</evidence>
<evidence type="ECO:0000256" key="4">
    <source>
        <dbReference type="ARBA" id="ARBA00022692"/>
    </source>
</evidence>